<reference evidence="1 2" key="1">
    <citation type="journal article" date="2009" name="PLoS ONE">
        <title>The complete genome of Teredinibacter turnerae T7901: an intracellular endosymbiont of marine wood-boring bivalves (shipworms).</title>
        <authorList>
            <person name="Yang J.C."/>
            <person name="Madupu R."/>
            <person name="Durkin A.S."/>
            <person name="Ekborg N.A."/>
            <person name="Pedamallu C.S."/>
            <person name="Hostetler J.B."/>
            <person name="Radune D."/>
            <person name="Toms B.S."/>
            <person name="Henrissat B."/>
            <person name="Coutinho P.M."/>
            <person name="Schwarz S."/>
            <person name="Field L."/>
            <person name="Trindade-Silva A.E."/>
            <person name="Soares C.A.G."/>
            <person name="Elshahawi S."/>
            <person name="Hanora A."/>
            <person name="Schmidt E.W."/>
            <person name="Haygood M.G."/>
            <person name="Posfai J."/>
            <person name="Benner J."/>
            <person name="Madinger C."/>
            <person name="Nove J."/>
            <person name="Anton B."/>
            <person name="Chaudhary K."/>
            <person name="Foster J."/>
            <person name="Holman A."/>
            <person name="Kumar S."/>
            <person name="Lessard P.A."/>
            <person name="Luyten Y.A."/>
            <person name="Slatko B."/>
            <person name="Wood N."/>
            <person name="Wu B."/>
            <person name="Teplitski M."/>
            <person name="Mougous J.D."/>
            <person name="Ward N."/>
            <person name="Eisen J.A."/>
            <person name="Badger J.H."/>
            <person name="Distel D.L."/>
        </authorList>
    </citation>
    <scope>NUCLEOTIDE SEQUENCE [LARGE SCALE GENOMIC DNA]</scope>
    <source>
        <strain evidence="2">ATCC 39867 / T7901</strain>
    </source>
</reference>
<dbReference type="eggNOG" id="COG1073">
    <property type="taxonomic scope" value="Bacteria"/>
</dbReference>
<evidence type="ECO:0000313" key="2">
    <source>
        <dbReference type="Proteomes" id="UP000009080"/>
    </source>
</evidence>
<dbReference type="HOGENOM" id="CLU_1022815_0_0_6"/>
<dbReference type="KEGG" id="ttu:TERTU_0062"/>
<name>C5BKS2_TERTT</name>
<dbReference type="InterPro" id="IPR029058">
    <property type="entry name" value="AB_hydrolase_fold"/>
</dbReference>
<protein>
    <submittedName>
        <fullName evidence="1">Uncharacterized protein</fullName>
    </submittedName>
</protein>
<organism evidence="1 2">
    <name type="scientific">Teredinibacter turnerae (strain ATCC 39867 / T7901)</name>
    <dbReference type="NCBI Taxonomy" id="377629"/>
    <lineage>
        <taxon>Bacteria</taxon>
        <taxon>Pseudomonadati</taxon>
        <taxon>Pseudomonadota</taxon>
        <taxon>Gammaproteobacteria</taxon>
        <taxon>Cellvibrionales</taxon>
        <taxon>Cellvibrionaceae</taxon>
        <taxon>Teredinibacter</taxon>
    </lineage>
</organism>
<evidence type="ECO:0000313" key="1">
    <source>
        <dbReference type="EMBL" id="ACR13174.1"/>
    </source>
</evidence>
<dbReference type="SUPFAM" id="SSF53474">
    <property type="entry name" value="alpha/beta-Hydrolases"/>
    <property type="match status" value="1"/>
</dbReference>
<proteinExistence type="predicted"/>
<accession>C5BKS2</accession>
<dbReference type="AlphaFoldDB" id="C5BKS2"/>
<dbReference type="Gene3D" id="3.40.50.1820">
    <property type="entry name" value="alpha/beta hydrolase"/>
    <property type="match status" value="1"/>
</dbReference>
<gene>
    <name evidence="1" type="ordered locus">TERTU_0062</name>
</gene>
<dbReference type="RefSeq" id="WP_015819287.1">
    <property type="nucleotide sequence ID" value="NC_012997.1"/>
</dbReference>
<dbReference type="EMBL" id="CP001614">
    <property type="protein sequence ID" value="ACR13174.1"/>
    <property type="molecule type" value="Genomic_DNA"/>
</dbReference>
<dbReference type="Proteomes" id="UP000009080">
    <property type="component" value="Chromosome"/>
</dbReference>
<keyword evidence="2" id="KW-1185">Reference proteome</keyword>
<sequence length="272" mass="29508">MVVHILTDLYLDKIEAGRNLGPYLLEKQRELFAQVRARTSGEEIYKITVNYDEVEDADLPIVVAAMDKFAARNSEAAMLRDVYKLAGGDLAMADEAVREQKERKVIAFDGAGGERTGNNAAFNSLARKYGATLYDENAFSGHSNGKAALAEALNFFESNPDGELYLMGYSAGGDEAIWLANQVAKAGFSVSGLVTFDAHRDSFFGIKSYAVPSTVRALNFYQRNAVSFGPNTFRGGSVSGGLNVILPDSNHITIVSQAYAGNRALIDGWMGY</sequence>